<dbReference type="AlphaFoldDB" id="A0A8J4A0U3"/>
<reference evidence="1" key="1">
    <citation type="submission" date="2021-01" db="EMBL/GenBank/DDBJ databases">
        <title>Whole genome shotgun sequence of Virgisporangium ochraceum NBRC 16418.</title>
        <authorList>
            <person name="Komaki H."/>
            <person name="Tamura T."/>
        </authorList>
    </citation>
    <scope>NUCLEOTIDE SEQUENCE</scope>
    <source>
        <strain evidence="1">NBRC 16418</strain>
    </source>
</reference>
<dbReference type="EMBL" id="BOPH01000105">
    <property type="protein sequence ID" value="GIJ72768.1"/>
    <property type="molecule type" value="Genomic_DNA"/>
</dbReference>
<evidence type="ECO:0000313" key="2">
    <source>
        <dbReference type="Proteomes" id="UP000635606"/>
    </source>
</evidence>
<name>A0A8J4A0U3_9ACTN</name>
<proteinExistence type="predicted"/>
<gene>
    <name evidence="1" type="ORF">Voc01_076850</name>
</gene>
<evidence type="ECO:0000313" key="1">
    <source>
        <dbReference type="EMBL" id="GIJ72768.1"/>
    </source>
</evidence>
<sequence length="59" mass="6087">MQHESTGIPPEALDLLDGVVETAPATRGNEGVEVIRTAALSAADPRSRSMRTGGPLSSL</sequence>
<comment type="caution">
    <text evidence="1">The sequence shown here is derived from an EMBL/GenBank/DDBJ whole genome shotgun (WGS) entry which is preliminary data.</text>
</comment>
<keyword evidence="2" id="KW-1185">Reference proteome</keyword>
<organism evidence="1 2">
    <name type="scientific">Virgisporangium ochraceum</name>
    <dbReference type="NCBI Taxonomy" id="65505"/>
    <lineage>
        <taxon>Bacteria</taxon>
        <taxon>Bacillati</taxon>
        <taxon>Actinomycetota</taxon>
        <taxon>Actinomycetes</taxon>
        <taxon>Micromonosporales</taxon>
        <taxon>Micromonosporaceae</taxon>
        <taxon>Virgisporangium</taxon>
    </lineage>
</organism>
<accession>A0A8J4A0U3</accession>
<dbReference type="Proteomes" id="UP000635606">
    <property type="component" value="Unassembled WGS sequence"/>
</dbReference>
<protein>
    <submittedName>
        <fullName evidence="1">Uncharacterized protein</fullName>
    </submittedName>
</protein>